<comment type="similarity">
    <text evidence="3">Belongs to the protein disulfide isomerase family.</text>
</comment>
<dbReference type="PANTHER" id="PTHR18929:SF132">
    <property type="entry name" value="PROTEIN DISULFIDE-ISOMERASE A3"/>
    <property type="match status" value="1"/>
</dbReference>
<dbReference type="GO" id="GO:0034976">
    <property type="term" value="P:response to endoplasmic reticulum stress"/>
    <property type="evidence" value="ECO:0007669"/>
    <property type="project" value="TreeGrafter"/>
</dbReference>
<comment type="subcellular location">
    <subcellularLocation>
        <location evidence="2">Endoplasmic reticulum lumen</location>
    </subcellularLocation>
</comment>
<comment type="catalytic activity">
    <reaction evidence="1">
        <text>Catalyzes the rearrangement of -S-S- bonds in proteins.</text>
        <dbReference type="EC" id="5.3.4.1"/>
    </reaction>
</comment>
<keyword evidence="7" id="KW-0676">Redox-active center</keyword>
<dbReference type="EMBL" id="HBEI01000243">
    <property type="protein sequence ID" value="CAD8350225.1"/>
    <property type="molecule type" value="Transcribed_RNA"/>
</dbReference>
<protein>
    <recommendedName>
        <fullName evidence="4">protein disulfide-isomerase</fullName>
        <ecNumber evidence="4">5.3.4.1</ecNumber>
    </recommendedName>
</protein>
<name>A0A7S0A1L8_9STRA</name>
<keyword evidence="5" id="KW-0256">Endoplasmic reticulum</keyword>
<evidence type="ECO:0000256" key="7">
    <source>
        <dbReference type="ARBA" id="ARBA00023284"/>
    </source>
</evidence>
<evidence type="ECO:0000256" key="1">
    <source>
        <dbReference type="ARBA" id="ARBA00001182"/>
    </source>
</evidence>
<accession>A0A7S0A1L8</accession>
<dbReference type="GO" id="GO:0005788">
    <property type="term" value="C:endoplasmic reticulum lumen"/>
    <property type="evidence" value="ECO:0007669"/>
    <property type="project" value="UniProtKB-SubCell"/>
</dbReference>
<evidence type="ECO:0000256" key="2">
    <source>
        <dbReference type="ARBA" id="ARBA00004319"/>
    </source>
</evidence>
<feature type="compositionally biased region" description="Basic and acidic residues" evidence="8">
    <location>
        <begin position="443"/>
        <end position="460"/>
    </location>
</feature>
<evidence type="ECO:0000259" key="9">
    <source>
        <dbReference type="Pfam" id="PF00085"/>
    </source>
</evidence>
<dbReference type="InterPro" id="IPR036249">
    <property type="entry name" value="Thioredoxin-like_sf"/>
</dbReference>
<dbReference type="InterPro" id="IPR017937">
    <property type="entry name" value="Thioredoxin_CS"/>
</dbReference>
<dbReference type="SUPFAM" id="SSF52833">
    <property type="entry name" value="Thioredoxin-like"/>
    <property type="match status" value="2"/>
</dbReference>
<dbReference type="Gene3D" id="3.40.30.10">
    <property type="entry name" value="Glutaredoxin"/>
    <property type="match status" value="2"/>
</dbReference>
<keyword evidence="6" id="KW-0413">Isomerase</keyword>
<reference evidence="10" key="1">
    <citation type="submission" date="2021-01" db="EMBL/GenBank/DDBJ databases">
        <authorList>
            <person name="Corre E."/>
            <person name="Pelletier E."/>
            <person name="Niang G."/>
            <person name="Scheremetjew M."/>
            <person name="Finn R."/>
            <person name="Kale V."/>
            <person name="Holt S."/>
            <person name="Cochrane G."/>
            <person name="Meng A."/>
            <person name="Brown T."/>
            <person name="Cohen L."/>
        </authorList>
    </citation>
    <scope>NUCLEOTIDE SEQUENCE</scope>
    <source>
        <strain evidence="10">CCMP 1694</strain>
    </source>
</reference>
<feature type="region of interest" description="Disordered" evidence="8">
    <location>
        <begin position="436"/>
        <end position="468"/>
    </location>
</feature>
<evidence type="ECO:0000256" key="4">
    <source>
        <dbReference type="ARBA" id="ARBA00012723"/>
    </source>
</evidence>
<evidence type="ECO:0000256" key="8">
    <source>
        <dbReference type="SAM" id="MobiDB-lite"/>
    </source>
</evidence>
<gene>
    <name evidence="10" type="ORF">RSET0789_LOCUS177</name>
</gene>
<dbReference type="Pfam" id="PF00085">
    <property type="entry name" value="Thioredoxin"/>
    <property type="match status" value="1"/>
</dbReference>
<dbReference type="PANTHER" id="PTHR18929">
    <property type="entry name" value="PROTEIN DISULFIDE ISOMERASE"/>
    <property type="match status" value="1"/>
</dbReference>
<sequence>MAFDLLDRSDIIFFSMSQETCQDLNSLLSGIEETEEEMPLISAIPYQSLIDFANNNIKEEKKSVSSSSSLFKSFPSVSYSSIITKSMQERLLKKMSQLTTQHTTTEMEMQSSQILENTTTITEFINYQSTHSSSHPSIVWFDSENRNSAAAQVFHGDYVIHVCLFVDAEEESNEQVISDFRKAAFLIHGLQQQQKKLKNHTDWKKDKNEDNVAFLIIPSTENRIVNYFNITSFPTLFITDQRRQNSMLKYKLDLSNHLHHHPVHQEQVISKYIQNFFNNSLSPTIKSQQVSEKDTSSAVKIIKGDSFQSLVMESQKHSLVHFYAPFCGHCKFLNHQWNLLGDYVEENDVKNNKNETDSSLSSAIDRAGNWKGKLDILRMDVTANEVVHPNVDIVVFPTIYLFVHGKKLEPIQYDMRNEMDPQDFLDWVSFHIPLDDSSTNNHKNNDDDTNRQSHGEHDIYSNDQTATPISIISENDGKKIEQNKATDNEITCNA</sequence>
<dbReference type="InterPro" id="IPR013766">
    <property type="entry name" value="Thioredoxin_domain"/>
</dbReference>
<evidence type="ECO:0000256" key="3">
    <source>
        <dbReference type="ARBA" id="ARBA00006347"/>
    </source>
</evidence>
<dbReference type="EC" id="5.3.4.1" evidence="4"/>
<dbReference type="GO" id="GO:0003756">
    <property type="term" value="F:protein disulfide isomerase activity"/>
    <property type="evidence" value="ECO:0007669"/>
    <property type="project" value="UniProtKB-EC"/>
</dbReference>
<organism evidence="10">
    <name type="scientific">Sundstroemia setigera</name>
    <dbReference type="NCBI Taxonomy" id="3005"/>
    <lineage>
        <taxon>Eukaryota</taxon>
        <taxon>Sar</taxon>
        <taxon>Stramenopiles</taxon>
        <taxon>Ochrophyta</taxon>
        <taxon>Bacillariophyta</taxon>
        <taxon>Coscinodiscophyceae</taxon>
        <taxon>Rhizosoleniophycidae</taxon>
        <taxon>Rhizosoleniales</taxon>
        <taxon>Rhizosoleniaceae</taxon>
        <taxon>Sundstroemia</taxon>
    </lineage>
</organism>
<evidence type="ECO:0000256" key="6">
    <source>
        <dbReference type="ARBA" id="ARBA00023235"/>
    </source>
</evidence>
<evidence type="ECO:0000313" key="10">
    <source>
        <dbReference type="EMBL" id="CAD8350225.1"/>
    </source>
</evidence>
<feature type="domain" description="Thioredoxin" evidence="9">
    <location>
        <begin position="299"/>
        <end position="359"/>
    </location>
</feature>
<dbReference type="AlphaFoldDB" id="A0A7S0A1L8"/>
<dbReference type="GO" id="GO:0006457">
    <property type="term" value="P:protein folding"/>
    <property type="evidence" value="ECO:0007669"/>
    <property type="project" value="TreeGrafter"/>
</dbReference>
<proteinExistence type="inferred from homology"/>
<evidence type="ECO:0000256" key="5">
    <source>
        <dbReference type="ARBA" id="ARBA00022824"/>
    </source>
</evidence>
<dbReference type="PROSITE" id="PS00194">
    <property type="entry name" value="THIOREDOXIN_1"/>
    <property type="match status" value="1"/>
</dbReference>